<evidence type="ECO:0000313" key="4">
    <source>
        <dbReference type="EMBL" id="BBO77198.1"/>
    </source>
</evidence>
<keyword evidence="2" id="KW-0732">Signal</keyword>
<sequence>MRWISLIALTACLLLVSNTVPAGTIYTWTDADGVKHYSNEQPPEGIDKVQTIEEVQYDQAGADQKRQEYDRMVEEASEEADRHFDQQAQKKARQEEERQQQQQEEKDRRIAEQRDRLEKEIEAVRNRALGPNFTQGMKDNLIRQLQEKIDQLK</sequence>
<dbReference type="KEGG" id="dwd:DSCW_46150"/>
<feature type="compositionally biased region" description="Basic and acidic residues" evidence="1">
    <location>
        <begin position="92"/>
        <end position="114"/>
    </location>
</feature>
<gene>
    <name evidence="4" type="ORF">DSCW_46150</name>
</gene>
<reference evidence="4 5" key="1">
    <citation type="submission" date="2019-11" db="EMBL/GenBank/DDBJ databases">
        <title>Comparative genomics of hydrocarbon-degrading Desulfosarcina strains.</title>
        <authorList>
            <person name="Watanabe M."/>
            <person name="Kojima H."/>
            <person name="Fukui M."/>
        </authorList>
    </citation>
    <scope>NUCLEOTIDE SEQUENCE [LARGE SCALE GENOMIC DNA]</scope>
    <source>
        <strain evidence="4 5">PP31</strain>
    </source>
</reference>
<dbReference type="Pfam" id="PF13511">
    <property type="entry name" value="DUF4124"/>
    <property type="match status" value="1"/>
</dbReference>
<feature type="domain" description="DUF4124" evidence="3">
    <location>
        <begin position="12"/>
        <end position="50"/>
    </location>
</feature>
<protein>
    <recommendedName>
        <fullName evidence="3">DUF4124 domain-containing protein</fullName>
    </recommendedName>
</protein>
<evidence type="ECO:0000256" key="2">
    <source>
        <dbReference type="SAM" id="SignalP"/>
    </source>
</evidence>
<dbReference type="InterPro" id="IPR025392">
    <property type="entry name" value="DUF4124"/>
</dbReference>
<dbReference type="OrthoDB" id="5421846at2"/>
<feature type="region of interest" description="Disordered" evidence="1">
    <location>
        <begin position="59"/>
        <end position="114"/>
    </location>
</feature>
<evidence type="ECO:0000259" key="3">
    <source>
        <dbReference type="Pfam" id="PF13511"/>
    </source>
</evidence>
<proteinExistence type="predicted"/>
<name>A0A5K7Z818_9BACT</name>
<evidence type="ECO:0000256" key="1">
    <source>
        <dbReference type="SAM" id="MobiDB-lite"/>
    </source>
</evidence>
<dbReference type="RefSeq" id="WP_155305965.1">
    <property type="nucleotide sequence ID" value="NZ_AP021875.1"/>
</dbReference>
<evidence type="ECO:0000313" key="5">
    <source>
        <dbReference type="Proteomes" id="UP000427769"/>
    </source>
</evidence>
<feature type="compositionally biased region" description="Basic and acidic residues" evidence="1">
    <location>
        <begin position="63"/>
        <end position="85"/>
    </location>
</feature>
<feature type="signal peptide" evidence="2">
    <location>
        <begin position="1"/>
        <end position="22"/>
    </location>
</feature>
<dbReference type="AlphaFoldDB" id="A0A5K7Z818"/>
<dbReference type="Proteomes" id="UP000427769">
    <property type="component" value="Chromosome"/>
</dbReference>
<accession>A0A5K7Z818</accession>
<feature type="chain" id="PRO_5024331295" description="DUF4124 domain-containing protein" evidence="2">
    <location>
        <begin position="23"/>
        <end position="153"/>
    </location>
</feature>
<keyword evidence="5" id="KW-1185">Reference proteome</keyword>
<dbReference type="EMBL" id="AP021875">
    <property type="protein sequence ID" value="BBO77198.1"/>
    <property type="molecule type" value="Genomic_DNA"/>
</dbReference>
<organism evidence="4 5">
    <name type="scientific">Desulfosarcina widdelii</name>
    <dbReference type="NCBI Taxonomy" id="947919"/>
    <lineage>
        <taxon>Bacteria</taxon>
        <taxon>Pseudomonadati</taxon>
        <taxon>Thermodesulfobacteriota</taxon>
        <taxon>Desulfobacteria</taxon>
        <taxon>Desulfobacterales</taxon>
        <taxon>Desulfosarcinaceae</taxon>
        <taxon>Desulfosarcina</taxon>
    </lineage>
</organism>